<reference evidence="10" key="1">
    <citation type="submission" date="2016-10" db="EMBL/GenBank/DDBJ databases">
        <authorList>
            <person name="Varghese N."/>
            <person name="Submissions S."/>
        </authorList>
    </citation>
    <scope>NUCLEOTIDE SEQUENCE [LARGE SCALE GENOMIC DNA]</scope>
    <source>
        <strain evidence="10">CGMCC 4.6856</strain>
    </source>
</reference>
<evidence type="ECO:0000313" key="9">
    <source>
        <dbReference type="EMBL" id="SEP77126.1"/>
    </source>
</evidence>
<dbReference type="PANTHER" id="PTHR30521:SF0">
    <property type="entry name" value="DYP-TYPE PEROXIDASE FAMILY PROTEIN"/>
    <property type="match status" value="1"/>
</dbReference>
<gene>
    <name evidence="9" type="ORF">SAMN05421756_101639</name>
</gene>
<dbReference type="AlphaFoldDB" id="A0A1H9AK44"/>
<dbReference type="RefSeq" id="WP_091177624.1">
    <property type="nucleotide sequence ID" value="NZ_FOFA01000001.1"/>
</dbReference>
<organism evidence="9 10">
    <name type="scientific">Microlunatus flavus</name>
    <dbReference type="NCBI Taxonomy" id="1036181"/>
    <lineage>
        <taxon>Bacteria</taxon>
        <taxon>Bacillati</taxon>
        <taxon>Actinomycetota</taxon>
        <taxon>Actinomycetes</taxon>
        <taxon>Propionibacteriales</taxon>
        <taxon>Propionibacteriaceae</taxon>
        <taxon>Microlunatus</taxon>
    </lineage>
</organism>
<evidence type="ECO:0000259" key="8">
    <source>
        <dbReference type="Pfam" id="PF20628"/>
    </source>
</evidence>
<evidence type="ECO:0000256" key="3">
    <source>
        <dbReference type="ARBA" id="ARBA00022723"/>
    </source>
</evidence>
<keyword evidence="3" id="KW-0479">Metal-binding</keyword>
<evidence type="ECO:0000256" key="4">
    <source>
        <dbReference type="ARBA" id="ARBA00023002"/>
    </source>
</evidence>
<keyword evidence="5" id="KW-0408">Iron</keyword>
<dbReference type="NCBIfam" id="TIGR01413">
    <property type="entry name" value="Dyp_perox_fam"/>
    <property type="match status" value="1"/>
</dbReference>
<dbReference type="GO" id="GO:0046872">
    <property type="term" value="F:metal ion binding"/>
    <property type="evidence" value="ECO:0007669"/>
    <property type="project" value="UniProtKB-KW"/>
</dbReference>
<feature type="domain" description="Dyp-type peroxidase C-terminal" evidence="8">
    <location>
        <begin position="147"/>
        <end position="310"/>
    </location>
</feature>
<dbReference type="STRING" id="1036181.SAMN05421756_101639"/>
<evidence type="ECO:0000256" key="1">
    <source>
        <dbReference type="ARBA" id="ARBA00001970"/>
    </source>
</evidence>
<dbReference type="Pfam" id="PF04261">
    <property type="entry name" value="Dyp_perox_N"/>
    <property type="match status" value="1"/>
</dbReference>
<dbReference type="GO" id="GO:0020037">
    <property type="term" value="F:heme binding"/>
    <property type="evidence" value="ECO:0007669"/>
    <property type="project" value="InterPro"/>
</dbReference>
<dbReference type="PROSITE" id="PS51404">
    <property type="entry name" value="DYP_PEROXIDASE"/>
    <property type="match status" value="1"/>
</dbReference>
<evidence type="ECO:0000256" key="6">
    <source>
        <dbReference type="ARBA" id="ARBA00025737"/>
    </source>
</evidence>
<keyword evidence="4" id="KW-0560">Oxidoreductase</keyword>
<dbReference type="GO" id="GO:0004601">
    <property type="term" value="F:peroxidase activity"/>
    <property type="evidence" value="ECO:0007669"/>
    <property type="project" value="UniProtKB-KW"/>
</dbReference>
<evidence type="ECO:0000256" key="5">
    <source>
        <dbReference type="ARBA" id="ARBA00023004"/>
    </source>
</evidence>
<dbReference type="InterPro" id="IPR048328">
    <property type="entry name" value="Dyp_perox_C"/>
</dbReference>
<keyword evidence="2 9" id="KW-0575">Peroxidase</keyword>
<feature type="domain" description="Dyp-type peroxidase N-terminal" evidence="7">
    <location>
        <begin position="44"/>
        <end position="143"/>
    </location>
</feature>
<dbReference type="PANTHER" id="PTHR30521">
    <property type="entry name" value="DEFERROCHELATASE/PEROXIDASE"/>
    <property type="match status" value="1"/>
</dbReference>
<proteinExistence type="inferred from homology"/>
<comment type="cofactor">
    <cofactor evidence="1">
        <name>heme b</name>
        <dbReference type="ChEBI" id="CHEBI:60344"/>
    </cofactor>
</comment>
<protein>
    <submittedName>
        <fullName evidence="9">Putative iron-dependent peroxidase</fullName>
    </submittedName>
</protein>
<dbReference type="SUPFAM" id="SSF54909">
    <property type="entry name" value="Dimeric alpha+beta barrel"/>
    <property type="match status" value="1"/>
</dbReference>
<accession>A0A1H9AK44</accession>
<dbReference type="Proteomes" id="UP000198504">
    <property type="component" value="Unassembled WGS sequence"/>
</dbReference>
<dbReference type="OrthoDB" id="3251355at2"/>
<dbReference type="InterPro" id="IPR048327">
    <property type="entry name" value="Dyp_perox_N"/>
</dbReference>
<dbReference type="Pfam" id="PF20628">
    <property type="entry name" value="Dyp_perox_C"/>
    <property type="match status" value="1"/>
</dbReference>
<evidence type="ECO:0000259" key="7">
    <source>
        <dbReference type="Pfam" id="PF04261"/>
    </source>
</evidence>
<name>A0A1H9AK44_9ACTN</name>
<keyword evidence="10" id="KW-1185">Reference proteome</keyword>
<dbReference type="EMBL" id="FOFA01000001">
    <property type="protein sequence ID" value="SEP77126.1"/>
    <property type="molecule type" value="Genomic_DNA"/>
</dbReference>
<dbReference type="GO" id="GO:0005829">
    <property type="term" value="C:cytosol"/>
    <property type="evidence" value="ECO:0007669"/>
    <property type="project" value="TreeGrafter"/>
</dbReference>
<sequence>MTTGGWDRVPIAAQTIEATLSQFATFLVLEIGPGDDDLATARDTIAGIDDLLKTVGFRDLSARLSCVVGIGSDAWDRMSPGHRPQQLRRFPRIETAQHVAPSTPGDLLLHVRAERSDLCFEFVRIVMDAFGSSVTVGDETPAFRYFDARDLLGFVDGTANPVGRELTEAALIGDEDPEFAGGSYVVVQKYLHDLATWASYGADLQSEIVGRDKADNTEHPDAETGQKAHKTLATLEVGGVERAILRDNMPFGRAGSGEFGTYFIGYAGNVTVTLTMLRRMFLGDPLGMYDRILDVSTATTGTIFFAPSAEQLSQLGG</sequence>
<evidence type="ECO:0000256" key="2">
    <source>
        <dbReference type="ARBA" id="ARBA00022559"/>
    </source>
</evidence>
<dbReference type="InterPro" id="IPR011008">
    <property type="entry name" value="Dimeric_a/b-barrel"/>
</dbReference>
<comment type="similarity">
    <text evidence="6">Belongs to the DyP-type peroxidase family.</text>
</comment>
<evidence type="ECO:0000313" key="10">
    <source>
        <dbReference type="Proteomes" id="UP000198504"/>
    </source>
</evidence>
<dbReference type="InterPro" id="IPR006314">
    <property type="entry name" value="Dyp_peroxidase"/>
</dbReference>